<gene>
    <name evidence="3" type="ORF">K8W16_05815</name>
</gene>
<dbReference type="CDD" id="cd02976">
    <property type="entry name" value="NrdH"/>
    <property type="match status" value="1"/>
</dbReference>
<dbReference type="AlphaFoldDB" id="A0A921DSN9"/>
<comment type="caution">
    <text evidence="3">The sequence shown here is derived from an EMBL/GenBank/DDBJ whole genome shotgun (WGS) entry which is preliminary data.</text>
</comment>
<accession>A0A921DSN9</accession>
<feature type="transmembrane region" description="Helical" evidence="1">
    <location>
        <begin position="6"/>
        <end position="25"/>
    </location>
</feature>
<evidence type="ECO:0000313" key="4">
    <source>
        <dbReference type="Proteomes" id="UP000698963"/>
    </source>
</evidence>
<dbReference type="Pfam" id="PF00462">
    <property type="entry name" value="Glutaredoxin"/>
    <property type="match status" value="1"/>
</dbReference>
<proteinExistence type="predicted"/>
<evidence type="ECO:0000313" key="3">
    <source>
        <dbReference type="EMBL" id="HJD97142.1"/>
    </source>
</evidence>
<name>A0A921DSN9_9BACT</name>
<feature type="domain" description="Glutaredoxin" evidence="2">
    <location>
        <begin position="70"/>
        <end position="132"/>
    </location>
</feature>
<evidence type="ECO:0000256" key="1">
    <source>
        <dbReference type="SAM" id="Phobius"/>
    </source>
</evidence>
<keyword evidence="1" id="KW-1133">Transmembrane helix</keyword>
<protein>
    <submittedName>
        <fullName evidence="3">Glutaredoxin family protein</fullName>
    </submittedName>
</protein>
<dbReference type="NCBIfam" id="TIGR01167">
    <property type="entry name" value="LPXTG_anchor"/>
    <property type="match status" value="1"/>
</dbReference>
<dbReference type="RefSeq" id="WP_304122024.1">
    <property type="nucleotide sequence ID" value="NZ_DYZA01000110.1"/>
</dbReference>
<dbReference type="EMBL" id="DYZA01000110">
    <property type="protein sequence ID" value="HJD97142.1"/>
    <property type="molecule type" value="Genomic_DNA"/>
</dbReference>
<organism evidence="3 4">
    <name type="scientific">Mailhella massiliensis</name>
    <dbReference type="NCBI Taxonomy" id="1903261"/>
    <lineage>
        <taxon>Bacteria</taxon>
        <taxon>Pseudomonadati</taxon>
        <taxon>Thermodesulfobacteriota</taxon>
        <taxon>Desulfovibrionia</taxon>
        <taxon>Desulfovibrionales</taxon>
        <taxon>Desulfovibrionaceae</taxon>
        <taxon>Mailhella</taxon>
    </lineage>
</organism>
<dbReference type="Proteomes" id="UP000698963">
    <property type="component" value="Unassembled WGS sequence"/>
</dbReference>
<reference evidence="3" key="1">
    <citation type="journal article" date="2021" name="PeerJ">
        <title>Extensive microbial diversity within the chicken gut microbiome revealed by metagenomics and culture.</title>
        <authorList>
            <person name="Gilroy R."/>
            <person name="Ravi A."/>
            <person name="Getino M."/>
            <person name="Pursley I."/>
            <person name="Horton D.L."/>
            <person name="Alikhan N.F."/>
            <person name="Baker D."/>
            <person name="Gharbi K."/>
            <person name="Hall N."/>
            <person name="Watson M."/>
            <person name="Adriaenssens E.M."/>
            <person name="Foster-Nyarko E."/>
            <person name="Jarju S."/>
            <person name="Secka A."/>
            <person name="Antonio M."/>
            <person name="Oren A."/>
            <person name="Chaudhuri R.R."/>
            <person name="La Ragione R."/>
            <person name="Hildebrand F."/>
            <person name="Pallen M.J."/>
        </authorList>
    </citation>
    <scope>NUCLEOTIDE SEQUENCE</scope>
    <source>
        <strain evidence="3">ChiGjej2B2-19336</strain>
    </source>
</reference>
<reference evidence="3" key="2">
    <citation type="submission" date="2021-09" db="EMBL/GenBank/DDBJ databases">
        <authorList>
            <person name="Gilroy R."/>
        </authorList>
    </citation>
    <scope>NUCLEOTIDE SEQUENCE</scope>
    <source>
        <strain evidence="3">ChiGjej2B2-19336</strain>
    </source>
</reference>
<dbReference type="Gene3D" id="3.40.30.10">
    <property type="entry name" value="Glutaredoxin"/>
    <property type="match status" value="1"/>
</dbReference>
<dbReference type="SUPFAM" id="SSF52833">
    <property type="entry name" value="Thioredoxin-like"/>
    <property type="match status" value="1"/>
</dbReference>
<keyword evidence="1" id="KW-0472">Membrane</keyword>
<dbReference type="InterPro" id="IPR002109">
    <property type="entry name" value="Glutaredoxin"/>
</dbReference>
<sequence length="149" mass="16691">METGSGALPLVGVVVIVVFLLILFFRKKKEPEPAPVPEKNLPPVSEKGIPEGMDELYRCGVDPCSCGVPVMYTLHTCRHCVRLKDFLDRHGIEHRLVYVDEFENPARREIMATLRSHNPRGSFPTLVVPDGRSVVGFREEAVRKVLGLN</sequence>
<evidence type="ECO:0000259" key="2">
    <source>
        <dbReference type="Pfam" id="PF00462"/>
    </source>
</evidence>
<dbReference type="InterPro" id="IPR036249">
    <property type="entry name" value="Thioredoxin-like_sf"/>
</dbReference>
<keyword evidence="1" id="KW-0812">Transmembrane</keyword>